<evidence type="ECO:0008006" key="4">
    <source>
        <dbReference type="Google" id="ProtNLM"/>
    </source>
</evidence>
<keyword evidence="3" id="KW-1185">Reference proteome</keyword>
<protein>
    <recommendedName>
        <fullName evidence="4">Transposase IS204/IS1001/IS1096/IS1165 DDE domain-containing protein</fullName>
    </recommendedName>
</protein>
<evidence type="ECO:0000313" key="2">
    <source>
        <dbReference type="EMBL" id="KRR28836.1"/>
    </source>
</evidence>
<sequence>MTGLGGAITDTQHHLQSGKAQGSQPATTPGWLAAHPTIAIVARDRGGYGEAAAKAVPHAVRVADRWHLMENASLAFLDAVRK</sequence>
<evidence type="ECO:0000313" key="3">
    <source>
        <dbReference type="Proteomes" id="UP000052023"/>
    </source>
</evidence>
<reference evidence="2 3" key="1">
    <citation type="submission" date="2014-03" db="EMBL/GenBank/DDBJ databases">
        <title>Bradyrhizobium valentinum sp. nov., isolated from effective nodules of Lupinus mariae-josephae, a lupine endemic of basic-lime soils in Eastern Spain.</title>
        <authorList>
            <person name="Duran D."/>
            <person name="Rey L."/>
            <person name="Navarro A."/>
            <person name="Busquets A."/>
            <person name="Imperial J."/>
            <person name="Ruiz-Argueso T."/>
        </authorList>
    </citation>
    <scope>NUCLEOTIDE SEQUENCE [LARGE SCALE GENOMIC DNA]</scope>
    <source>
        <strain evidence="2 3">Ro19</strain>
    </source>
</reference>
<organism evidence="2 3">
    <name type="scientific">Bradyrhizobium retamae</name>
    <dbReference type="NCBI Taxonomy" id="1300035"/>
    <lineage>
        <taxon>Bacteria</taxon>
        <taxon>Pseudomonadati</taxon>
        <taxon>Pseudomonadota</taxon>
        <taxon>Alphaproteobacteria</taxon>
        <taxon>Hyphomicrobiales</taxon>
        <taxon>Nitrobacteraceae</taxon>
        <taxon>Bradyrhizobium</taxon>
    </lineage>
</organism>
<dbReference type="EMBL" id="LLYA01000063">
    <property type="protein sequence ID" value="KRR28836.1"/>
    <property type="molecule type" value="Genomic_DNA"/>
</dbReference>
<feature type="region of interest" description="Disordered" evidence="1">
    <location>
        <begin position="1"/>
        <end position="30"/>
    </location>
</feature>
<proteinExistence type="predicted"/>
<name>A0A0R3N8Z8_9BRAD</name>
<dbReference type="Proteomes" id="UP000052023">
    <property type="component" value="Unassembled WGS sequence"/>
</dbReference>
<accession>A0A0R3N8Z8</accession>
<dbReference type="AlphaFoldDB" id="A0A0R3N8Z8"/>
<evidence type="ECO:0000256" key="1">
    <source>
        <dbReference type="SAM" id="MobiDB-lite"/>
    </source>
</evidence>
<feature type="compositionally biased region" description="Polar residues" evidence="1">
    <location>
        <begin position="14"/>
        <end position="27"/>
    </location>
</feature>
<comment type="caution">
    <text evidence="2">The sequence shown here is derived from an EMBL/GenBank/DDBJ whole genome shotgun (WGS) entry which is preliminary data.</text>
</comment>
<dbReference type="OrthoDB" id="46712at2"/>
<gene>
    <name evidence="2" type="ORF">CQ13_39270</name>
</gene>
<dbReference type="RefSeq" id="WP_057842679.1">
    <property type="nucleotide sequence ID" value="NZ_LLYA01000063.1"/>
</dbReference>